<feature type="region of interest" description="Disordered" evidence="2">
    <location>
        <begin position="307"/>
        <end position="336"/>
    </location>
</feature>
<evidence type="ECO:0000256" key="1">
    <source>
        <dbReference type="SAM" id="Coils"/>
    </source>
</evidence>
<accession>A0A8K0C9T1</accession>
<feature type="compositionally biased region" description="Basic and acidic residues" evidence="2">
    <location>
        <begin position="1272"/>
        <end position="1283"/>
    </location>
</feature>
<feature type="compositionally biased region" description="Basic and acidic residues" evidence="2">
    <location>
        <begin position="796"/>
        <end position="809"/>
    </location>
</feature>
<evidence type="ECO:0000313" key="4">
    <source>
        <dbReference type="Proteomes" id="UP000801492"/>
    </source>
</evidence>
<feature type="region of interest" description="Disordered" evidence="2">
    <location>
        <begin position="751"/>
        <end position="825"/>
    </location>
</feature>
<evidence type="ECO:0000256" key="2">
    <source>
        <dbReference type="SAM" id="MobiDB-lite"/>
    </source>
</evidence>
<feature type="compositionally biased region" description="Polar residues" evidence="2">
    <location>
        <begin position="782"/>
        <end position="795"/>
    </location>
</feature>
<comment type="caution">
    <text evidence="3">The sequence shown here is derived from an EMBL/GenBank/DDBJ whole genome shotgun (WGS) entry which is preliminary data.</text>
</comment>
<dbReference type="OrthoDB" id="6359887at2759"/>
<feature type="compositionally biased region" description="Low complexity" evidence="2">
    <location>
        <begin position="715"/>
        <end position="727"/>
    </location>
</feature>
<feature type="compositionally biased region" description="Basic and acidic residues" evidence="2">
    <location>
        <begin position="927"/>
        <end position="952"/>
    </location>
</feature>
<organism evidence="3 4">
    <name type="scientific">Ignelater luminosus</name>
    <name type="common">Cucubano</name>
    <name type="synonym">Pyrophorus luminosus</name>
    <dbReference type="NCBI Taxonomy" id="2038154"/>
    <lineage>
        <taxon>Eukaryota</taxon>
        <taxon>Metazoa</taxon>
        <taxon>Ecdysozoa</taxon>
        <taxon>Arthropoda</taxon>
        <taxon>Hexapoda</taxon>
        <taxon>Insecta</taxon>
        <taxon>Pterygota</taxon>
        <taxon>Neoptera</taxon>
        <taxon>Endopterygota</taxon>
        <taxon>Coleoptera</taxon>
        <taxon>Polyphaga</taxon>
        <taxon>Elateriformia</taxon>
        <taxon>Elateroidea</taxon>
        <taxon>Elateridae</taxon>
        <taxon>Agrypninae</taxon>
        <taxon>Pyrophorini</taxon>
        <taxon>Ignelater</taxon>
    </lineage>
</organism>
<gene>
    <name evidence="3" type="ORF">ILUMI_24809</name>
</gene>
<feature type="compositionally biased region" description="Basic and acidic residues" evidence="2">
    <location>
        <begin position="704"/>
        <end position="714"/>
    </location>
</feature>
<reference evidence="3" key="1">
    <citation type="submission" date="2019-08" db="EMBL/GenBank/DDBJ databases">
        <title>The genome of the North American firefly Photinus pyralis.</title>
        <authorList>
            <consortium name="Photinus pyralis genome working group"/>
            <person name="Fallon T.R."/>
            <person name="Sander Lower S.E."/>
            <person name="Weng J.-K."/>
        </authorList>
    </citation>
    <scope>NUCLEOTIDE SEQUENCE</scope>
    <source>
        <strain evidence="3">TRF0915ILg1</strain>
        <tissue evidence="3">Whole body</tissue>
    </source>
</reference>
<feature type="region of interest" description="Disordered" evidence="2">
    <location>
        <begin position="689"/>
        <end position="739"/>
    </location>
</feature>
<feature type="compositionally biased region" description="Basic residues" evidence="2">
    <location>
        <begin position="175"/>
        <end position="189"/>
    </location>
</feature>
<keyword evidence="1" id="KW-0175">Coiled coil</keyword>
<feature type="region of interest" description="Disordered" evidence="2">
    <location>
        <begin position="1105"/>
        <end position="1128"/>
    </location>
</feature>
<feature type="compositionally biased region" description="Low complexity" evidence="2">
    <location>
        <begin position="1105"/>
        <end position="1118"/>
    </location>
</feature>
<keyword evidence="4" id="KW-1185">Reference proteome</keyword>
<dbReference type="Proteomes" id="UP000801492">
    <property type="component" value="Unassembled WGS sequence"/>
</dbReference>
<feature type="compositionally biased region" description="Basic and acidic residues" evidence="2">
    <location>
        <begin position="1206"/>
        <end position="1223"/>
    </location>
</feature>
<feature type="region of interest" description="Disordered" evidence="2">
    <location>
        <begin position="172"/>
        <end position="275"/>
    </location>
</feature>
<feature type="region of interest" description="Disordered" evidence="2">
    <location>
        <begin position="381"/>
        <end position="416"/>
    </location>
</feature>
<sequence>MSINVNVSGNPVKIHRGKMVTADPEYVTKEFQKRRHMRLEQVRQQSKDIAETVRNRVRNETSKQLSDVEKRGEKELKKWQARKLLHLQQQYRECLKDIGLGHSEAAVEEESDYALESRKESYNKIAKERGQHAIDKLQREKSQELDNKATGFQKRRYNQLVEGARAKMVADLNKTKKSKKNPFKKKKKKVSTDINISSRLSSDSESESEVPELLNLSSSSSNSSGIPRKRIAEHTVSNPSTIVEEPTEKTTSSEPSKQNLLETPAEENVTAPAPSQLYSLDDGLCTGYHYPVDTRISDRIKTRTLLGSANQKRSENCDISPGRRTAHTIVSDQKISPVSSPKKLSVAKKSRSKTAFSEEVPIAVSENNYVAFKSASNIQQEEIPNKPSVTLRSMQQKSTAQLAGESHTKRQSFSNRRKLLAQSTRGGPNLNKVQYYDHRNRFTKEYPEDKSRVQRIPEESIEVCPSDRSEAEFIERIYKRDRDAEIRGQKAMEKEKVHRDYKEMMKQLPQLQKKERIASIPLRKSKFHMSEDRLRELEKKRQSHMEDVYERLFPTARLITLPTKTEQKATTSTLPYANIDVEDMNVPSLNVGTWEHDFQLKTIPDTGPKHVESNLMRETAEKALGEISDPEKSDLERKENLQKMLKSLKSHRDKLAKELSTLPETSNLHKLVGELGNIDDIIGLGKTADSTDVSTKRRKRLRDSRKSKSQKSDQGKASSSSCLSPCHSLKKSPKNQDEKDFKFSRYHMRCTSASSSSPSPPSKIASTVKPKTERKVKRSTKLILQNTSTQTTPTVERTDDAKKQEKEQRPVSPSKLPVSDSKRPLTKPVICDNKNLKPCDCNLHVHDGKMDVCEIVIKISEDKKPEICVSPIKARDKNIIIKAGTDEIVAVKSPEKKSATIDKLKEEKEKSKAKSPELQPSKPTVESYEKEKKPDKPKPIIELKKPKSKEKVGTSWREYLSQNSNSSTSYFSPPDFTSTCIQKPPYSEYDAPKIKPTGQLTNILKEKPQQSNIQDYSPASSSIIQSNKLVEQQLLSYIKRLLTMSHKSVDDLAVSSVSEMSTPGSSIINVQTNIHLNQFEDIISHFNLNASYPFDNSRHYNTIASSSKSTSNTYTSGTISSDTQQTSHDVRDTALDEFSAENYPDVLAVYNKLAENCAKKIENLATLIERVRLEKLDIFGRSPESGSDKENSTKYLDLPTTLKTQQSERKDTRRFEETDKKGQSSDSLTEQEELNRQLLEIDYSFAEQLKKMTPEEIREQYPLSSSTNSSSSHKEDSQQRDSIEQELLTRLQNLKEGDKAEADSKKEYENYSYSYYICCINSIS</sequence>
<feature type="coiled-coil region" evidence="1">
    <location>
        <begin position="494"/>
        <end position="547"/>
    </location>
</feature>
<feature type="region of interest" description="Disordered" evidence="2">
    <location>
        <begin position="1180"/>
        <end position="1231"/>
    </location>
</feature>
<feature type="compositionally biased region" description="Polar residues" evidence="2">
    <location>
        <begin position="381"/>
        <end position="401"/>
    </location>
</feature>
<feature type="region of interest" description="Disordered" evidence="2">
    <location>
        <begin position="894"/>
        <end position="955"/>
    </location>
</feature>
<proteinExistence type="predicted"/>
<evidence type="ECO:0000313" key="3">
    <source>
        <dbReference type="EMBL" id="KAF2881366.1"/>
    </source>
</evidence>
<feature type="region of interest" description="Disordered" evidence="2">
    <location>
        <begin position="1254"/>
        <end position="1285"/>
    </location>
</feature>
<protein>
    <submittedName>
        <fullName evidence="3">Uncharacterized protein</fullName>
    </submittedName>
</protein>
<dbReference type="EMBL" id="VTPC01090748">
    <property type="protein sequence ID" value="KAF2881366.1"/>
    <property type="molecule type" value="Genomic_DNA"/>
</dbReference>
<feature type="compositionally biased region" description="Basic and acidic residues" evidence="2">
    <location>
        <begin position="894"/>
        <end position="915"/>
    </location>
</feature>
<feature type="compositionally biased region" description="Low complexity" evidence="2">
    <location>
        <begin position="211"/>
        <end position="224"/>
    </location>
</feature>
<name>A0A8K0C9T1_IGNLU</name>